<keyword evidence="2 5" id="KW-0812">Transmembrane</keyword>
<evidence type="ECO:0000256" key="5">
    <source>
        <dbReference type="SAM" id="Phobius"/>
    </source>
</evidence>
<name>A0AAJ5YXX2_9BASI</name>
<feature type="transmembrane region" description="Helical" evidence="5">
    <location>
        <begin position="202"/>
        <end position="224"/>
    </location>
</feature>
<sequence>MPSILNALADVPAGTPVMPVADRLSFVMGCQIHENYVLKSTEGLSIWFILIWLGGDAFNLFGGLLQGVLWTMWWYYGKHYRSTEAQQEVDPNASEATPLLGNQVQVRSMWNRITEKVAAFFDQMTPVQFATLKYSVTLGFVLVTGIIAWFSAKHTEICNDIPDFPEQPHHVQMRWDAQVLGWLSAVLYIVSRIPQILKNRHTKCAGLSLALFVFAVGGNVSYVLVRPILLTLVNCSKRPLKGIPYGERQLDRRQCRYVTILTQGTILLDFIVLAQFITYAPARRELEAKFPHHL</sequence>
<evidence type="ECO:0000313" key="7">
    <source>
        <dbReference type="Proteomes" id="UP001219567"/>
    </source>
</evidence>
<dbReference type="Gene3D" id="1.20.1280.290">
    <property type="match status" value="2"/>
</dbReference>
<organism evidence="6 7">
    <name type="scientific">Malassezia yamatoensis</name>
    <dbReference type="NCBI Taxonomy" id="253288"/>
    <lineage>
        <taxon>Eukaryota</taxon>
        <taxon>Fungi</taxon>
        <taxon>Dikarya</taxon>
        <taxon>Basidiomycota</taxon>
        <taxon>Ustilaginomycotina</taxon>
        <taxon>Malasseziomycetes</taxon>
        <taxon>Malasseziales</taxon>
        <taxon>Malasseziaceae</taxon>
        <taxon>Malassezia</taxon>
    </lineage>
</organism>
<proteinExistence type="predicted"/>
<dbReference type="EMBL" id="CP119950">
    <property type="protein sequence ID" value="WFD01259.1"/>
    <property type="molecule type" value="Genomic_DNA"/>
</dbReference>
<dbReference type="Pfam" id="PF04193">
    <property type="entry name" value="PQ-loop"/>
    <property type="match status" value="2"/>
</dbReference>
<feature type="transmembrane region" description="Helical" evidence="5">
    <location>
        <begin position="257"/>
        <end position="280"/>
    </location>
</feature>
<feature type="transmembrane region" description="Helical" evidence="5">
    <location>
        <begin position="172"/>
        <end position="190"/>
    </location>
</feature>
<dbReference type="AlphaFoldDB" id="A0AAJ5YXX2"/>
<dbReference type="SMART" id="SM00679">
    <property type="entry name" value="CTNS"/>
    <property type="match status" value="2"/>
</dbReference>
<reference evidence="6 7" key="1">
    <citation type="submission" date="2023-03" db="EMBL/GenBank/DDBJ databases">
        <title>Mating type loci evolution in Malassezia.</title>
        <authorList>
            <person name="Coelho M.A."/>
        </authorList>
    </citation>
    <scope>NUCLEOTIDE SEQUENCE [LARGE SCALE GENOMIC DNA]</scope>
    <source>
        <strain evidence="6 7">CBS 9725</strain>
    </source>
</reference>
<dbReference type="GO" id="GO:0016020">
    <property type="term" value="C:membrane"/>
    <property type="evidence" value="ECO:0007669"/>
    <property type="project" value="UniProtKB-SubCell"/>
</dbReference>
<evidence type="ECO:0000256" key="1">
    <source>
        <dbReference type="ARBA" id="ARBA00004141"/>
    </source>
</evidence>
<dbReference type="InterPro" id="IPR051415">
    <property type="entry name" value="LAAT-1"/>
</dbReference>
<evidence type="ECO:0000256" key="3">
    <source>
        <dbReference type="ARBA" id="ARBA00022989"/>
    </source>
</evidence>
<evidence type="ECO:0000313" key="6">
    <source>
        <dbReference type="EMBL" id="WFD01259.1"/>
    </source>
</evidence>
<accession>A0AAJ5YXX2</accession>
<comment type="subcellular location">
    <subcellularLocation>
        <location evidence="1">Membrane</location>
        <topology evidence="1">Multi-pass membrane protein</topology>
    </subcellularLocation>
</comment>
<gene>
    <name evidence="6" type="ORF">MYAM1_004021</name>
</gene>
<evidence type="ECO:0000256" key="2">
    <source>
        <dbReference type="ARBA" id="ARBA00022692"/>
    </source>
</evidence>
<keyword evidence="3 5" id="KW-1133">Transmembrane helix</keyword>
<dbReference type="InterPro" id="IPR006603">
    <property type="entry name" value="PQ-loop_rpt"/>
</dbReference>
<dbReference type="PANTHER" id="PTHR16201">
    <property type="entry name" value="SEVEN TRANSMEMBRANE PROTEIN 1-RELATED"/>
    <property type="match status" value="1"/>
</dbReference>
<feature type="transmembrane region" description="Helical" evidence="5">
    <location>
        <begin position="46"/>
        <end position="76"/>
    </location>
</feature>
<protein>
    <submittedName>
        <fullName evidence="6">Uncharacterized protein</fullName>
    </submittedName>
</protein>
<evidence type="ECO:0000256" key="4">
    <source>
        <dbReference type="ARBA" id="ARBA00023136"/>
    </source>
</evidence>
<feature type="transmembrane region" description="Helical" evidence="5">
    <location>
        <begin position="134"/>
        <end position="152"/>
    </location>
</feature>
<keyword evidence="7" id="KW-1185">Reference proteome</keyword>
<dbReference type="PANTHER" id="PTHR16201:SF44">
    <property type="entry name" value="SEVEN TRANSMEMBRANE PROTEIN 1"/>
    <property type="match status" value="1"/>
</dbReference>
<keyword evidence="4 5" id="KW-0472">Membrane</keyword>
<dbReference type="Proteomes" id="UP001219567">
    <property type="component" value="Chromosome 8"/>
</dbReference>